<dbReference type="EMBL" id="FZNN01000021">
    <property type="protein sequence ID" value="SNR75463.1"/>
    <property type="molecule type" value="Genomic_DNA"/>
</dbReference>
<evidence type="ECO:0000313" key="2">
    <source>
        <dbReference type="Proteomes" id="UP000198417"/>
    </source>
</evidence>
<sequence>MFRKPTLPEYDIQDVGSLISQVFGDVDPEKLSAFVPVKNELPLLPAFLAHYRRLGFEQFLVFDDRSNDGTFEYLRKQKDCVVIHTAMTFGEELIYTGETHKNSRVQRFGTFAKMAIPPYFMNGKFVAYFDADEFLILPPGVTHIREVYDRIEEIGSSGALATMVEFFPRSTAEFKKPLPHSFDGLMDAYGWFEAEPLFDPMAEMDGRGKPIFVNPSKSMRLFEHYGVQPSIIRETLREKIYLSSKEKKNQEFNRSARHKTPILKRTDDSFLFTCHDAITPPKGEILLTLAHFVFTSNFARKIQNARKWKAHVKGAAKYRYYQELLDRMSDVEDGFLTDRSQRYENPQQLIDAGLMRW</sequence>
<reference evidence="1 2" key="1">
    <citation type="submission" date="2017-06" db="EMBL/GenBank/DDBJ databases">
        <authorList>
            <person name="Kim H.J."/>
            <person name="Triplett B.A."/>
        </authorList>
    </citation>
    <scope>NUCLEOTIDE SEQUENCE [LARGE SCALE GENOMIC DNA]</scope>
    <source>
        <strain evidence="1 2">DSM 29052</strain>
    </source>
</reference>
<name>A0A238YXV5_9RHOB</name>
<proteinExistence type="predicted"/>
<organism evidence="1 2">
    <name type="scientific">Puniceibacterium sediminis</name>
    <dbReference type="NCBI Taxonomy" id="1608407"/>
    <lineage>
        <taxon>Bacteria</taxon>
        <taxon>Pseudomonadati</taxon>
        <taxon>Pseudomonadota</taxon>
        <taxon>Alphaproteobacteria</taxon>
        <taxon>Rhodobacterales</taxon>
        <taxon>Paracoccaceae</taxon>
        <taxon>Puniceibacterium</taxon>
    </lineage>
</organism>
<dbReference type="OrthoDB" id="3010234at2"/>
<keyword evidence="2" id="KW-1185">Reference proteome</keyword>
<dbReference type="Proteomes" id="UP000198417">
    <property type="component" value="Unassembled WGS sequence"/>
</dbReference>
<dbReference type="RefSeq" id="WP_089272998.1">
    <property type="nucleotide sequence ID" value="NZ_FZNN01000021.1"/>
</dbReference>
<dbReference type="Pfam" id="PF13704">
    <property type="entry name" value="Glyco_tranf_2_4"/>
    <property type="match status" value="1"/>
</dbReference>
<dbReference type="CDD" id="cd00761">
    <property type="entry name" value="Glyco_tranf_GTA_type"/>
    <property type="match status" value="1"/>
</dbReference>
<gene>
    <name evidence="1" type="ORF">SAMN06265370_1211</name>
</gene>
<dbReference type="AlphaFoldDB" id="A0A238YXV5"/>
<keyword evidence="1" id="KW-0808">Transferase</keyword>
<dbReference type="GO" id="GO:0016740">
    <property type="term" value="F:transferase activity"/>
    <property type="evidence" value="ECO:0007669"/>
    <property type="project" value="UniProtKB-KW"/>
</dbReference>
<accession>A0A238YXV5</accession>
<dbReference type="SUPFAM" id="SSF53448">
    <property type="entry name" value="Nucleotide-diphospho-sugar transferases"/>
    <property type="match status" value="1"/>
</dbReference>
<evidence type="ECO:0000313" key="1">
    <source>
        <dbReference type="EMBL" id="SNR75463.1"/>
    </source>
</evidence>
<protein>
    <submittedName>
        <fullName evidence="1">Glycosyl transferase family 2</fullName>
    </submittedName>
</protein>
<dbReference type="InterPro" id="IPR029044">
    <property type="entry name" value="Nucleotide-diphossugar_trans"/>
</dbReference>